<dbReference type="InterPro" id="IPR021488">
    <property type="entry name" value="DUF3142"/>
</dbReference>
<dbReference type="Pfam" id="PF11340">
    <property type="entry name" value="DUF3142"/>
    <property type="match status" value="1"/>
</dbReference>
<protein>
    <recommendedName>
        <fullName evidence="3">DUF3142 domain-containing protein</fullName>
    </recommendedName>
</protein>
<organism evidence="1 2">
    <name type="scientific">Herbaspirillum frisingense GSF30</name>
    <dbReference type="NCBI Taxonomy" id="864073"/>
    <lineage>
        <taxon>Bacteria</taxon>
        <taxon>Pseudomonadati</taxon>
        <taxon>Pseudomonadota</taxon>
        <taxon>Betaproteobacteria</taxon>
        <taxon>Burkholderiales</taxon>
        <taxon>Oxalobacteraceae</taxon>
        <taxon>Herbaspirillum</taxon>
    </lineage>
</organism>
<reference evidence="1 2" key="1">
    <citation type="journal article" date="2013" name="Front. Microbiol.">
        <title>The genome of the endophytic bacterium H. frisingense GSF30(T) identifies diverse strategies in the Herbaspirillum genus to interact with plants.</title>
        <authorList>
            <person name="Straub D."/>
            <person name="Rothballer M."/>
            <person name="Hartmann A."/>
            <person name="Ludewig U."/>
        </authorList>
    </citation>
    <scope>NUCLEOTIDE SEQUENCE [LARGE SCALE GENOMIC DNA]</scope>
    <source>
        <strain evidence="1 2">GSF30</strain>
    </source>
</reference>
<sequence length="435" mass="47108">MPAPLAVPDPSTMPPLLRCAGWCLSTGLFTWLVLTVLLASCSRHPATEVGLAQDVYVWQRQWTPALRNALSASNAHVARWHVLAAELGASGGWIDIQPDAALLAGTGRPLLMTVRINGQLARFDGAAIQTHLLQLVDAWRQRGLQPAALEIDYDCATARLPEYTAFLRSLKTRIAPLDLTVTALPTWLASPRLADLLAVADASTLQVHAVQDPRLGLFDAERAQDWMQQYAQRTRRPWHVALPAYGSRVVWNGQGRIAAVESESALLVGGVAQELMAEPRTMARFVTQLEKAPPAGLAGIVWFRLPTGDDRRAWSLSTWIAVLQRKPLKEGLAVQLVAAHPGQPARDIRLDNAGNADAPLPLRIRVRQGYPSPAGPAGNTCTADGINGYTLENDAQGRYLRLSQAGLLRAGASRTIGWLRCDDAAAPDITLEMGS</sequence>
<evidence type="ECO:0008006" key="3">
    <source>
        <dbReference type="Google" id="ProtNLM"/>
    </source>
</evidence>
<evidence type="ECO:0000313" key="1">
    <source>
        <dbReference type="EMBL" id="EOA06081.1"/>
    </source>
</evidence>
<name>A0AAI9N512_9BURK</name>
<comment type="caution">
    <text evidence="1">The sequence shown here is derived from an EMBL/GenBank/DDBJ whole genome shotgun (WGS) entry which is preliminary data.</text>
</comment>
<evidence type="ECO:0000313" key="2">
    <source>
        <dbReference type="Proteomes" id="UP000006772"/>
    </source>
</evidence>
<accession>A0AAI9N512</accession>
<proteinExistence type="predicted"/>
<dbReference type="AlphaFoldDB" id="A0AAI9N512"/>
<dbReference type="Proteomes" id="UP000006772">
    <property type="component" value="Unassembled WGS sequence"/>
</dbReference>
<dbReference type="EMBL" id="AEEC02000004">
    <property type="protein sequence ID" value="EOA06081.1"/>
    <property type="molecule type" value="Genomic_DNA"/>
</dbReference>
<gene>
    <name evidence="1" type="ORF">HFRIS_004553</name>
</gene>